<dbReference type="InterPro" id="IPR011701">
    <property type="entry name" value="MFS"/>
</dbReference>
<feature type="transmembrane region" description="Helical" evidence="8">
    <location>
        <begin position="374"/>
        <end position="395"/>
    </location>
</feature>
<evidence type="ECO:0000313" key="11">
    <source>
        <dbReference type="Proteomes" id="UP000246077"/>
    </source>
</evidence>
<dbReference type="GO" id="GO:0005886">
    <property type="term" value="C:plasma membrane"/>
    <property type="evidence" value="ECO:0007669"/>
    <property type="project" value="UniProtKB-SubCell"/>
</dbReference>
<gene>
    <name evidence="10" type="ORF">DKG75_16320</name>
</gene>
<feature type="transmembrane region" description="Helical" evidence="8">
    <location>
        <begin position="142"/>
        <end position="161"/>
    </location>
</feature>
<protein>
    <recommendedName>
        <fullName evidence="8">Bcr/CflA family efflux transporter</fullName>
    </recommendedName>
</protein>
<dbReference type="PANTHER" id="PTHR43124:SF3">
    <property type="entry name" value="CHLORAMPHENICOL EFFLUX PUMP RV0191"/>
    <property type="match status" value="1"/>
</dbReference>
<keyword evidence="7 8" id="KW-0472">Membrane</keyword>
<dbReference type="EMBL" id="QGLF01000004">
    <property type="protein sequence ID" value="PWR20004.1"/>
    <property type="molecule type" value="Genomic_DNA"/>
</dbReference>
<dbReference type="PANTHER" id="PTHR43124">
    <property type="entry name" value="PURINE EFFLUX PUMP PBUE"/>
    <property type="match status" value="1"/>
</dbReference>
<evidence type="ECO:0000256" key="6">
    <source>
        <dbReference type="ARBA" id="ARBA00022989"/>
    </source>
</evidence>
<evidence type="ECO:0000256" key="5">
    <source>
        <dbReference type="ARBA" id="ARBA00022692"/>
    </source>
</evidence>
<dbReference type="InterPro" id="IPR004812">
    <property type="entry name" value="Efflux_drug-R_Bcr/CmlA"/>
</dbReference>
<dbReference type="GO" id="GO:1990961">
    <property type="term" value="P:xenobiotic detoxification by transmembrane export across the plasma membrane"/>
    <property type="evidence" value="ECO:0007669"/>
    <property type="project" value="InterPro"/>
</dbReference>
<evidence type="ECO:0000256" key="2">
    <source>
        <dbReference type="ARBA" id="ARBA00006236"/>
    </source>
</evidence>
<proteinExistence type="inferred from homology"/>
<evidence type="ECO:0000256" key="4">
    <source>
        <dbReference type="ARBA" id="ARBA00022475"/>
    </source>
</evidence>
<feature type="transmembrane region" description="Helical" evidence="8">
    <location>
        <begin position="256"/>
        <end position="278"/>
    </location>
</feature>
<keyword evidence="11" id="KW-1185">Reference proteome</keyword>
<evidence type="ECO:0000313" key="10">
    <source>
        <dbReference type="EMBL" id="PWR20004.1"/>
    </source>
</evidence>
<comment type="subcellular location">
    <subcellularLocation>
        <location evidence="8">Cell inner membrane</location>
        <topology evidence="8">Multi-pass membrane protein</topology>
    </subcellularLocation>
    <subcellularLocation>
        <location evidence="1">Cell membrane</location>
        <topology evidence="1">Multi-pass membrane protein</topology>
    </subcellularLocation>
</comment>
<organism evidence="10 11">
    <name type="scientific">Zavarzinia compransoris</name>
    <dbReference type="NCBI Taxonomy" id="1264899"/>
    <lineage>
        <taxon>Bacteria</taxon>
        <taxon>Pseudomonadati</taxon>
        <taxon>Pseudomonadota</taxon>
        <taxon>Alphaproteobacteria</taxon>
        <taxon>Rhodospirillales</taxon>
        <taxon>Zavarziniaceae</taxon>
        <taxon>Zavarzinia</taxon>
    </lineage>
</organism>
<dbReference type="AlphaFoldDB" id="A0A317E0N5"/>
<dbReference type="Gene3D" id="1.20.1720.10">
    <property type="entry name" value="Multidrug resistance protein D"/>
    <property type="match status" value="1"/>
</dbReference>
<dbReference type="Pfam" id="PF07690">
    <property type="entry name" value="MFS_1"/>
    <property type="match status" value="1"/>
</dbReference>
<keyword evidence="8" id="KW-0997">Cell inner membrane</keyword>
<keyword evidence="6 8" id="KW-1133">Transmembrane helix</keyword>
<dbReference type="RefSeq" id="WP_109922219.1">
    <property type="nucleotide sequence ID" value="NZ_QGLF01000004.1"/>
</dbReference>
<dbReference type="OrthoDB" id="9800416at2"/>
<dbReference type="NCBIfam" id="TIGR00710">
    <property type="entry name" value="efflux_Bcr_CflA"/>
    <property type="match status" value="1"/>
</dbReference>
<dbReference type="InterPro" id="IPR050189">
    <property type="entry name" value="MFS_Efflux_Transporters"/>
</dbReference>
<feature type="transmembrane region" description="Helical" evidence="8">
    <location>
        <begin position="52"/>
        <end position="72"/>
    </location>
</feature>
<dbReference type="GO" id="GO:0042910">
    <property type="term" value="F:xenobiotic transmembrane transporter activity"/>
    <property type="evidence" value="ECO:0007669"/>
    <property type="project" value="InterPro"/>
</dbReference>
<feature type="transmembrane region" description="Helical" evidence="8">
    <location>
        <begin position="219"/>
        <end position="244"/>
    </location>
</feature>
<evidence type="ECO:0000256" key="1">
    <source>
        <dbReference type="ARBA" id="ARBA00004651"/>
    </source>
</evidence>
<keyword evidence="3 8" id="KW-0813">Transport</keyword>
<feature type="transmembrane region" description="Helical" evidence="8">
    <location>
        <begin position="84"/>
        <end position="103"/>
    </location>
</feature>
<dbReference type="Proteomes" id="UP000246077">
    <property type="component" value="Unassembled WGS sequence"/>
</dbReference>
<keyword evidence="5 8" id="KW-0812">Transmembrane</keyword>
<feature type="domain" description="Major facilitator superfamily (MFS) profile" evidence="9">
    <location>
        <begin position="18"/>
        <end position="399"/>
    </location>
</feature>
<feature type="transmembrane region" description="Helical" evidence="8">
    <location>
        <begin position="109"/>
        <end position="130"/>
    </location>
</feature>
<comment type="similarity">
    <text evidence="2 8">Belongs to the major facilitator superfamily. Bcr/CmlA family.</text>
</comment>
<evidence type="ECO:0000259" key="9">
    <source>
        <dbReference type="PROSITE" id="PS50850"/>
    </source>
</evidence>
<dbReference type="InterPro" id="IPR036259">
    <property type="entry name" value="MFS_trans_sf"/>
</dbReference>
<name>A0A317E0N5_9PROT</name>
<feature type="transmembrane region" description="Helical" evidence="8">
    <location>
        <begin position="173"/>
        <end position="192"/>
    </location>
</feature>
<dbReference type="SUPFAM" id="SSF103473">
    <property type="entry name" value="MFS general substrate transporter"/>
    <property type="match status" value="1"/>
</dbReference>
<evidence type="ECO:0000256" key="3">
    <source>
        <dbReference type="ARBA" id="ARBA00022448"/>
    </source>
</evidence>
<reference evidence="11" key="1">
    <citation type="submission" date="2018-05" db="EMBL/GenBank/DDBJ databases">
        <title>Zavarzinia sp. HR-AS.</title>
        <authorList>
            <person name="Lee Y."/>
            <person name="Jeon C.O."/>
        </authorList>
    </citation>
    <scope>NUCLEOTIDE SEQUENCE [LARGE SCALE GENOMIC DNA]</scope>
    <source>
        <strain evidence="11">DSM 1231</strain>
    </source>
</reference>
<feature type="transmembrane region" description="Helical" evidence="8">
    <location>
        <begin position="20"/>
        <end position="40"/>
    </location>
</feature>
<feature type="transmembrane region" description="Helical" evidence="8">
    <location>
        <begin position="344"/>
        <end position="368"/>
    </location>
</feature>
<dbReference type="PROSITE" id="PS50850">
    <property type="entry name" value="MFS"/>
    <property type="match status" value="1"/>
</dbReference>
<accession>A0A317E0N5</accession>
<evidence type="ECO:0000256" key="8">
    <source>
        <dbReference type="RuleBase" id="RU365088"/>
    </source>
</evidence>
<sequence length="402" mass="40877">MSDDPHRGSGARPDPRAPLWLLALLTFSGTLAMHIFVPALPRAGADLAASPAEMQLTISLYILGLAFGQLIYGPVADRFGRRPVLMAGLILYTLAGLASVVASGAEALIAARLFQALGGCAGLVLGRAIVRDLSAGSDAARRMALMNLMVVIGPGVAPLAGTLLAETLGWRSILWALVGLGGLNLLLTWRLLAEPARPASGGAAAVLRNYAGLLRSPAFLGYALGGACATTSMYGYVAAAPFIYTHELGRPDYEVGIYLAVLILGIWLGSVLASWLAPRIETGRMLALGNGTSAAAGIATLAVVLGGLVTVPLLVGLMFVFTFGMGLASPAAMTKAISVDPRAVASASGLYGFVQMAVGALCAALAGVGDSPMLAAAVVLAGAGVIGQASFRLAARSERAKA</sequence>
<keyword evidence="4" id="KW-1003">Cell membrane</keyword>
<comment type="caution">
    <text evidence="10">The sequence shown here is derived from an EMBL/GenBank/DDBJ whole genome shotgun (WGS) entry which is preliminary data.</text>
</comment>
<feature type="transmembrane region" description="Helical" evidence="8">
    <location>
        <begin position="285"/>
        <end position="305"/>
    </location>
</feature>
<dbReference type="CDD" id="cd17320">
    <property type="entry name" value="MFS_MdfA_MDR_like"/>
    <property type="match status" value="1"/>
</dbReference>
<dbReference type="InterPro" id="IPR020846">
    <property type="entry name" value="MFS_dom"/>
</dbReference>
<evidence type="ECO:0000256" key="7">
    <source>
        <dbReference type="ARBA" id="ARBA00023136"/>
    </source>
</evidence>
<feature type="transmembrane region" description="Helical" evidence="8">
    <location>
        <begin position="311"/>
        <end position="332"/>
    </location>
</feature>